<organism evidence="1">
    <name type="scientific">marine sediment metagenome</name>
    <dbReference type="NCBI Taxonomy" id="412755"/>
    <lineage>
        <taxon>unclassified sequences</taxon>
        <taxon>metagenomes</taxon>
        <taxon>ecological metagenomes</taxon>
    </lineage>
</organism>
<sequence>GMVSTTGEVSSWLFCGGMESILVERMVSFLGKGMESCCREGMESSWANSGALSKSTNMGRMYLHKHLLWMNAVGMLRKFQILNSKFQLFD</sequence>
<proteinExistence type="predicted"/>
<reference evidence="1" key="1">
    <citation type="journal article" date="2015" name="Nature">
        <title>Complex archaea that bridge the gap between prokaryotes and eukaryotes.</title>
        <authorList>
            <person name="Spang A."/>
            <person name="Saw J.H."/>
            <person name="Jorgensen S.L."/>
            <person name="Zaremba-Niedzwiedzka K."/>
            <person name="Martijn J."/>
            <person name="Lind A.E."/>
            <person name="van Eijk R."/>
            <person name="Schleper C."/>
            <person name="Guy L."/>
            <person name="Ettema T.J."/>
        </authorList>
    </citation>
    <scope>NUCLEOTIDE SEQUENCE</scope>
</reference>
<accession>A0A0F9FPS7</accession>
<evidence type="ECO:0000313" key="1">
    <source>
        <dbReference type="EMBL" id="KKL80441.1"/>
    </source>
</evidence>
<name>A0A0F9FPS7_9ZZZZ</name>
<gene>
    <name evidence="1" type="ORF">LCGC14_2004710</name>
</gene>
<feature type="non-terminal residue" evidence="1">
    <location>
        <position position="1"/>
    </location>
</feature>
<dbReference type="EMBL" id="LAZR01022854">
    <property type="protein sequence ID" value="KKL80441.1"/>
    <property type="molecule type" value="Genomic_DNA"/>
</dbReference>
<comment type="caution">
    <text evidence="1">The sequence shown here is derived from an EMBL/GenBank/DDBJ whole genome shotgun (WGS) entry which is preliminary data.</text>
</comment>
<protein>
    <submittedName>
        <fullName evidence="1">Uncharacterized protein</fullName>
    </submittedName>
</protein>
<dbReference type="AlphaFoldDB" id="A0A0F9FPS7"/>